<dbReference type="GO" id="GO:0033063">
    <property type="term" value="C:Rad51B-Rad51C-Rad51D-XRCC2 complex"/>
    <property type="evidence" value="ECO:0007669"/>
    <property type="project" value="InterPro"/>
</dbReference>
<dbReference type="GO" id="GO:0008234">
    <property type="term" value="F:cysteine-type peptidase activity"/>
    <property type="evidence" value="ECO:0007669"/>
    <property type="project" value="InterPro"/>
</dbReference>
<evidence type="ECO:0008006" key="8">
    <source>
        <dbReference type="Google" id="ProtNLM"/>
    </source>
</evidence>
<dbReference type="InterPro" id="IPR027417">
    <property type="entry name" value="P-loop_NTPase"/>
</dbReference>
<evidence type="ECO:0000313" key="7">
    <source>
        <dbReference type="Proteomes" id="UP000664991"/>
    </source>
</evidence>
<dbReference type="GO" id="GO:0003690">
    <property type="term" value="F:double-stranded DNA binding"/>
    <property type="evidence" value="ECO:0007669"/>
    <property type="project" value="TreeGrafter"/>
</dbReference>
<dbReference type="SUPFAM" id="SSF54001">
    <property type="entry name" value="Cysteine proteinases"/>
    <property type="match status" value="1"/>
</dbReference>
<dbReference type="PROSITE" id="PS50162">
    <property type="entry name" value="RECA_2"/>
    <property type="match status" value="1"/>
</dbReference>
<dbReference type="InterPro" id="IPR013632">
    <property type="entry name" value="Rad51_C"/>
</dbReference>
<keyword evidence="3" id="KW-0378">Hydrolase</keyword>
<dbReference type="InterPro" id="IPR030548">
    <property type="entry name" value="RAD51B"/>
</dbReference>
<dbReference type="AlphaFoldDB" id="A0A836D0C8"/>
<dbReference type="PROSITE" id="PS50600">
    <property type="entry name" value="ULP_PROTEASE"/>
    <property type="match status" value="1"/>
</dbReference>
<comment type="similarity">
    <text evidence="1">Belongs to the peptidase C48 family.</text>
</comment>
<dbReference type="EMBL" id="JAEMGP010000007">
    <property type="protein sequence ID" value="KAG5206829.1"/>
    <property type="molecule type" value="Genomic_DNA"/>
</dbReference>
<evidence type="ECO:0000256" key="2">
    <source>
        <dbReference type="ARBA" id="ARBA00022670"/>
    </source>
</evidence>
<dbReference type="SMART" id="SM00382">
    <property type="entry name" value="AAA"/>
    <property type="match status" value="1"/>
</dbReference>
<dbReference type="Gene3D" id="3.40.395.10">
    <property type="entry name" value="Adenoviral Proteinase, Chain A"/>
    <property type="match status" value="1"/>
</dbReference>
<dbReference type="Pfam" id="PF02902">
    <property type="entry name" value="Peptidase_C48"/>
    <property type="match status" value="1"/>
</dbReference>
<reference evidence="6 7" key="1">
    <citation type="submission" date="2020-12" db="EMBL/GenBank/DDBJ databases">
        <title>De novo assembly of Tibetan sheep genome.</title>
        <authorList>
            <person name="Li X."/>
        </authorList>
    </citation>
    <scope>NUCLEOTIDE SEQUENCE [LARGE SCALE GENOMIC DNA]</scope>
    <source>
        <tissue evidence="6">Heart</tissue>
    </source>
</reference>
<dbReference type="Proteomes" id="UP000664991">
    <property type="component" value="Unassembled WGS sequence"/>
</dbReference>
<dbReference type="InterPro" id="IPR020588">
    <property type="entry name" value="RecA_ATP-bd"/>
</dbReference>
<dbReference type="InterPro" id="IPR038765">
    <property type="entry name" value="Papain-like_cys_pep_sf"/>
</dbReference>
<proteinExistence type="inferred from homology"/>
<evidence type="ECO:0000259" key="4">
    <source>
        <dbReference type="PROSITE" id="PS50162"/>
    </source>
</evidence>
<dbReference type="CDD" id="cd19493">
    <property type="entry name" value="Rad51B"/>
    <property type="match status" value="1"/>
</dbReference>
<dbReference type="PANTHER" id="PTHR46456:SF1">
    <property type="entry name" value="DNA REPAIR PROTEIN RAD51 HOMOLOG 2"/>
    <property type="match status" value="1"/>
</dbReference>
<gene>
    <name evidence="6" type="ORF">JEQ12_018402</name>
</gene>
<dbReference type="FunFam" id="3.40.50.300:FF:001358">
    <property type="entry name" value="RAD51 paralog B"/>
    <property type="match status" value="1"/>
</dbReference>
<accession>A0A836D0C8</accession>
<evidence type="ECO:0000313" key="6">
    <source>
        <dbReference type="EMBL" id="KAG5206829.1"/>
    </source>
</evidence>
<dbReference type="GO" id="GO:0000400">
    <property type="term" value="F:four-way junction DNA binding"/>
    <property type="evidence" value="ECO:0007669"/>
    <property type="project" value="TreeGrafter"/>
</dbReference>
<evidence type="ECO:0000259" key="5">
    <source>
        <dbReference type="PROSITE" id="PS50600"/>
    </source>
</evidence>
<sequence length="424" mass="47557">MQRPCEEQENGACMAYEIKTQRCAAHSSAFLSTTLPALDEALHGGVACGSLTEITGPPGCGKTQFCIMMSILATLPTNMGGLEGAVVYIDTESAFSAERLVEIAESRFPRYFDTEEKLLLTSSKVHLYRELSCDEVLQRIESLEEEIISKGVKLVIIDSVASVVRKEFDTQLQGNVRERNKFLAREAASLKYLAEEFSIPLLEFLSSSGQYKMDPVVLSYMDSLLRQSDVSPLDPPSWLSDHVIGFAFEYFANSQFHDCSDEVCFISPEVTQFIKCTGNPAEIDVFLEPLDLRNKRVIFLAINDNSNHAAGGTHWSLLVYLQDKNGFFHYDSYGGSNSFHAKQVAEKLEAFLGRKGNKLAFVEEKAPAQQNSYDCGMYVICNTEALCQNFFRQQPESLLQLLTPTYITKKREEWKDLIARLAKN</sequence>
<dbReference type="Gene3D" id="3.40.50.300">
    <property type="entry name" value="P-loop containing nucleotide triphosphate hydrolases"/>
    <property type="match status" value="1"/>
</dbReference>
<protein>
    <recommendedName>
        <fullName evidence="8">Ubiquitin-like protease family profile domain-containing protein</fullName>
    </recommendedName>
</protein>
<feature type="domain" description="Ubiquitin-like protease family profile" evidence="5">
    <location>
        <begin position="223"/>
        <end position="386"/>
    </location>
</feature>
<name>A0A836D0C8_SHEEP</name>
<dbReference type="SUPFAM" id="SSF52540">
    <property type="entry name" value="P-loop containing nucleoside triphosphate hydrolases"/>
    <property type="match status" value="1"/>
</dbReference>
<dbReference type="GO" id="GO:0003697">
    <property type="term" value="F:single-stranded DNA binding"/>
    <property type="evidence" value="ECO:0007669"/>
    <property type="project" value="TreeGrafter"/>
</dbReference>
<dbReference type="Pfam" id="PF08423">
    <property type="entry name" value="Rad51"/>
    <property type="match status" value="1"/>
</dbReference>
<feature type="domain" description="RecA family profile 1" evidence="4">
    <location>
        <begin position="27"/>
        <end position="211"/>
    </location>
</feature>
<comment type="caution">
    <text evidence="6">The sequence shown here is derived from an EMBL/GenBank/DDBJ whole genome shotgun (WGS) entry which is preliminary data.</text>
</comment>
<organism evidence="6 7">
    <name type="scientific">Ovis aries</name>
    <name type="common">Sheep</name>
    <dbReference type="NCBI Taxonomy" id="9940"/>
    <lineage>
        <taxon>Eukaryota</taxon>
        <taxon>Metazoa</taxon>
        <taxon>Chordata</taxon>
        <taxon>Craniata</taxon>
        <taxon>Vertebrata</taxon>
        <taxon>Euteleostomi</taxon>
        <taxon>Mammalia</taxon>
        <taxon>Eutheria</taxon>
        <taxon>Laurasiatheria</taxon>
        <taxon>Artiodactyla</taxon>
        <taxon>Ruminantia</taxon>
        <taxon>Pecora</taxon>
        <taxon>Bovidae</taxon>
        <taxon>Caprinae</taxon>
        <taxon>Ovis</taxon>
    </lineage>
</organism>
<evidence type="ECO:0000256" key="3">
    <source>
        <dbReference type="ARBA" id="ARBA00022801"/>
    </source>
</evidence>
<keyword evidence="2" id="KW-0645">Protease</keyword>
<dbReference type="InterPro" id="IPR003593">
    <property type="entry name" value="AAA+_ATPase"/>
</dbReference>
<dbReference type="GO" id="GO:0140664">
    <property type="term" value="F:ATP-dependent DNA damage sensor activity"/>
    <property type="evidence" value="ECO:0007669"/>
    <property type="project" value="InterPro"/>
</dbReference>
<dbReference type="GO" id="GO:0006508">
    <property type="term" value="P:proteolysis"/>
    <property type="evidence" value="ECO:0007669"/>
    <property type="project" value="UniProtKB-KW"/>
</dbReference>
<dbReference type="InterPro" id="IPR003653">
    <property type="entry name" value="Peptidase_C48_C"/>
</dbReference>
<dbReference type="GO" id="GO:0000724">
    <property type="term" value="P:double-strand break repair via homologous recombination"/>
    <property type="evidence" value="ECO:0007669"/>
    <property type="project" value="InterPro"/>
</dbReference>
<evidence type="ECO:0000256" key="1">
    <source>
        <dbReference type="ARBA" id="ARBA00005234"/>
    </source>
</evidence>
<dbReference type="GO" id="GO:0005657">
    <property type="term" value="C:replication fork"/>
    <property type="evidence" value="ECO:0007669"/>
    <property type="project" value="TreeGrafter"/>
</dbReference>
<dbReference type="PANTHER" id="PTHR46456">
    <property type="entry name" value="DNA REPAIR PROTEIN RAD51 HOMOLOG 2"/>
    <property type="match status" value="1"/>
</dbReference>
<dbReference type="GO" id="GO:0005524">
    <property type="term" value="F:ATP binding"/>
    <property type="evidence" value="ECO:0007669"/>
    <property type="project" value="InterPro"/>
</dbReference>